<gene>
    <name evidence="3" type="ORF">GCK72_020995</name>
</gene>
<proteinExistence type="predicted"/>
<dbReference type="EMBL" id="WUAV01000005">
    <property type="protein sequence ID" value="KAF1754434.1"/>
    <property type="molecule type" value="Genomic_DNA"/>
</dbReference>
<dbReference type="GO" id="GO:0045121">
    <property type="term" value="C:membrane raft"/>
    <property type="evidence" value="ECO:0007669"/>
    <property type="project" value="TreeGrafter"/>
</dbReference>
<dbReference type="PANTHER" id="PTHR21733:SF7">
    <property type="entry name" value="CUB_2 DOMAIN-CONTAINING PROTEIN-RELATED"/>
    <property type="match status" value="1"/>
</dbReference>
<evidence type="ECO:0000256" key="1">
    <source>
        <dbReference type="SAM" id="MobiDB-lite"/>
    </source>
</evidence>
<organism evidence="3 4">
    <name type="scientific">Caenorhabditis remanei</name>
    <name type="common">Caenorhabditis vulgaris</name>
    <dbReference type="NCBI Taxonomy" id="31234"/>
    <lineage>
        <taxon>Eukaryota</taxon>
        <taxon>Metazoa</taxon>
        <taxon>Ecdysozoa</taxon>
        <taxon>Nematoda</taxon>
        <taxon>Chromadorea</taxon>
        <taxon>Rhabditida</taxon>
        <taxon>Rhabditina</taxon>
        <taxon>Rhabditomorpha</taxon>
        <taxon>Rhabditoidea</taxon>
        <taxon>Rhabditidae</taxon>
        <taxon>Peloderinae</taxon>
        <taxon>Caenorhabditis</taxon>
    </lineage>
</organism>
<dbReference type="GO" id="GO:0045087">
    <property type="term" value="P:innate immune response"/>
    <property type="evidence" value="ECO:0007669"/>
    <property type="project" value="TreeGrafter"/>
</dbReference>
<evidence type="ECO:0000313" key="3">
    <source>
        <dbReference type="EMBL" id="KAF1754434.1"/>
    </source>
</evidence>
<dbReference type="InterPro" id="IPR005071">
    <property type="entry name" value="Glycoprotein"/>
</dbReference>
<dbReference type="Pfam" id="PF03409">
    <property type="entry name" value="Glycoprotein"/>
    <property type="match status" value="1"/>
</dbReference>
<feature type="region of interest" description="Disordered" evidence="1">
    <location>
        <begin position="32"/>
        <end position="55"/>
    </location>
</feature>
<reference evidence="3 4" key="1">
    <citation type="submission" date="2019-12" db="EMBL/GenBank/DDBJ databases">
        <title>Chromosome-level assembly of the Caenorhabditis remanei genome.</title>
        <authorList>
            <person name="Teterina A.A."/>
            <person name="Willis J.H."/>
            <person name="Phillips P.C."/>
        </authorList>
    </citation>
    <scope>NUCLEOTIDE SEQUENCE [LARGE SCALE GENOMIC DNA]</scope>
    <source>
        <strain evidence="3 4">PX506</strain>
        <tissue evidence="3">Whole organism</tissue>
    </source>
</reference>
<dbReference type="PANTHER" id="PTHR21733">
    <property type="entry name" value="CUB_2 DOMAIN-CONTAINING PROTEIN-RELATED-RELATED"/>
    <property type="match status" value="1"/>
</dbReference>
<dbReference type="KEGG" id="crq:GCK72_020995"/>
<dbReference type="Proteomes" id="UP000483820">
    <property type="component" value="Chromosome V"/>
</dbReference>
<keyword evidence="2" id="KW-0732">Signal</keyword>
<comment type="caution">
    <text evidence="3">The sequence shown here is derived from an EMBL/GenBank/DDBJ whole genome shotgun (WGS) entry which is preliminary data.</text>
</comment>
<dbReference type="CTD" id="9814806"/>
<accession>A0A6A5GI26</accession>
<sequence length="473" mass="51785">MYKLLCHLLICSSLPYLIDADDDTSTVPPTVTQTASTQNSEATVPTTVSPTVNSTTVPTTPGKWYASSQVLYLNKLVAGSKKVMSDIEPGSQLYLASNDDIENLRNISISSGTLNITLDELYDLDSNGKPKNFTITDTLTIFVQDANLNMTNLTGVYYITTKEQAQDPTFHVYVIKTKHNITSSDDSNGTFIILNTQLINFHKEDSDAPQKTSFVSGIVQPETSVLWFHWGLPSATNGGEANRFFAYPMKLGTESRFFTHIEPLQVPLDYWHFRSFGKFDLTIENRYQRSQVYTTTGIDTTGIVINNGKYFEHNVKFLNMSTKARTSGAVISTFPSSKDFINFTFSDNFGASNSASFNNESKETHSILSTTIQATELTISSTSFTPGKFYCQYYGYSGDLLPTTQGTTVITIQGNTTVIAGNSTVSTTPGSTVTTVTTTTSATTTIGTTTAGGNGQFSIFVWVLVLSLFSVQE</sequence>
<feature type="chain" id="PRO_5025403782" description="CUB-like domain-containing protein" evidence="2">
    <location>
        <begin position="21"/>
        <end position="473"/>
    </location>
</feature>
<evidence type="ECO:0000313" key="4">
    <source>
        <dbReference type="Proteomes" id="UP000483820"/>
    </source>
</evidence>
<name>A0A6A5GI26_CAERE</name>
<evidence type="ECO:0008006" key="5">
    <source>
        <dbReference type="Google" id="ProtNLM"/>
    </source>
</evidence>
<protein>
    <recommendedName>
        <fullName evidence="5">CUB-like domain-containing protein</fullName>
    </recommendedName>
</protein>
<feature type="signal peptide" evidence="2">
    <location>
        <begin position="1"/>
        <end position="20"/>
    </location>
</feature>
<dbReference type="GeneID" id="9814806"/>
<evidence type="ECO:0000256" key="2">
    <source>
        <dbReference type="SAM" id="SignalP"/>
    </source>
</evidence>
<dbReference type="AlphaFoldDB" id="A0A6A5GI26"/>
<dbReference type="RefSeq" id="XP_003100618.2">
    <property type="nucleotide sequence ID" value="XM_003100570.2"/>
</dbReference>